<gene>
    <name evidence="2" type="ORF">VDGE_09081</name>
</gene>
<evidence type="ECO:0000313" key="3">
    <source>
        <dbReference type="Proteomes" id="UP000288725"/>
    </source>
</evidence>
<dbReference type="InterPro" id="IPR052999">
    <property type="entry name" value="PTS1_Protein"/>
</dbReference>
<sequence>MDPDHPANQAANIDTRLKQQRQQKKQDPTMSKLAPGLKALINAPFARGDPTAAPARIREVYSAIASDAVRRNVGLKPWVVLSTAATFTLNAPNALPVLHEVATASSAHDSSSSSSSDAAVRTAELIREVGLKCISFNGIPRSINCLNAFHAALPAEVKSRLETQPSRAPDETTGPRGRALWNSVYAPFEDKLVTKLATSHPDLPVHILNSHYGPLLSEPAAEKRGNLAATGRVLTSVIAIACLRAQTGVGPQVLSHVFGLRKAIEDGSYKAAGEEEVEGAEWLAGDEGSEWLLKSVDSISEALGGGNFAARAKL</sequence>
<dbReference type="Proteomes" id="UP000288725">
    <property type="component" value="Chromosome 4"/>
</dbReference>
<evidence type="ECO:0008006" key="4">
    <source>
        <dbReference type="Google" id="ProtNLM"/>
    </source>
</evidence>
<protein>
    <recommendedName>
        <fullName evidence="4">Dol-P-Man:Man(5)GlcNAc(2)-PP-Dol alpha-1,3-mannosyltransferase</fullName>
    </recommendedName>
</protein>
<proteinExistence type="predicted"/>
<dbReference type="InterPro" id="IPR029032">
    <property type="entry name" value="AhpD-like"/>
</dbReference>
<dbReference type="EMBL" id="RSDZ01000117">
    <property type="protein sequence ID" value="RXG43135.1"/>
    <property type="molecule type" value="Genomic_DNA"/>
</dbReference>
<evidence type="ECO:0000256" key="1">
    <source>
        <dbReference type="SAM" id="MobiDB-lite"/>
    </source>
</evidence>
<dbReference type="PANTHER" id="PTHR28180:SF2">
    <property type="entry name" value="PEROXISOMAL PROTEIN 2"/>
    <property type="match status" value="1"/>
</dbReference>
<evidence type="ECO:0000313" key="2">
    <source>
        <dbReference type="EMBL" id="RXG43135.1"/>
    </source>
</evidence>
<feature type="region of interest" description="Disordered" evidence="1">
    <location>
        <begin position="1"/>
        <end position="32"/>
    </location>
</feature>
<organism evidence="2 3">
    <name type="scientific">Verticillium dahliae</name>
    <name type="common">Verticillium wilt</name>
    <dbReference type="NCBI Taxonomy" id="27337"/>
    <lineage>
        <taxon>Eukaryota</taxon>
        <taxon>Fungi</taxon>
        <taxon>Dikarya</taxon>
        <taxon>Ascomycota</taxon>
        <taxon>Pezizomycotina</taxon>
        <taxon>Sordariomycetes</taxon>
        <taxon>Hypocreomycetidae</taxon>
        <taxon>Glomerellales</taxon>
        <taxon>Plectosphaerellaceae</taxon>
        <taxon>Verticillium</taxon>
    </lineage>
</organism>
<dbReference type="PANTHER" id="PTHR28180">
    <property type="entry name" value="CONSERVED MITOCHONDRIAL PROTEIN-RELATED"/>
    <property type="match status" value="1"/>
</dbReference>
<reference evidence="2 3" key="1">
    <citation type="submission" date="2018-12" db="EMBL/GenBank/DDBJ databases">
        <title>Genome of Verticillium dahliae isolate Getta Getta.</title>
        <authorList>
            <person name="Gardiner D.M."/>
        </authorList>
    </citation>
    <scope>NUCLEOTIDE SEQUENCE [LARGE SCALE GENOMIC DNA]</scope>
    <source>
        <strain evidence="2 3">Getta Getta</strain>
    </source>
</reference>
<accession>A0A444RPY2</accession>
<dbReference type="AlphaFoldDB" id="A0A444RPY2"/>
<dbReference type="SUPFAM" id="SSF69118">
    <property type="entry name" value="AhpD-like"/>
    <property type="match status" value="1"/>
</dbReference>
<comment type="caution">
    <text evidence="2">The sequence shown here is derived from an EMBL/GenBank/DDBJ whole genome shotgun (WGS) entry which is preliminary data.</text>
</comment>
<name>A0A444RPY2_VERDA</name>
<dbReference type="Gene3D" id="1.20.1290.10">
    <property type="entry name" value="AhpD-like"/>
    <property type="match status" value="1"/>
</dbReference>